<proteinExistence type="predicted"/>
<organism evidence="1">
    <name type="scientific">freshwater metagenome</name>
    <dbReference type="NCBI Taxonomy" id="449393"/>
    <lineage>
        <taxon>unclassified sequences</taxon>
        <taxon>metagenomes</taxon>
        <taxon>ecological metagenomes</taxon>
    </lineage>
</organism>
<accession>A0A6J7EFR3</accession>
<name>A0A6J7EFR3_9ZZZZ</name>
<protein>
    <submittedName>
        <fullName evidence="1">Unannotated protein</fullName>
    </submittedName>
</protein>
<evidence type="ECO:0000313" key="1">
    <source>
        <dbReference type="EMBL" id="CAB4879874.1"/>
    </source>
</evidence>
<dbReference type="AlphaFoldDB" id="A0A6J7EFR3"/>
<dbReference type="EMBL" id="CAFBLS010000147">
    <property type="protein sequence ID" value="CAB4879874.1"/>
    <property type="molecule type" value="Genomic_DNA"/>
</dbReference>
<reference evidence="1" key="1">
    <citation type="submission" date="2020-05" db="EMBL/GenBank/DDBJ databases">
        <authorList>
            <person name="Chiriac C."/>
            <person name="Salcher M."/>
            <person name="Ghai R."/>
            <person name="Kavagutti S V."/>
        </authorList>
    </citation>
    <scope>NUCLEOTIDE SEQUENCE</scope>
</reference>
<gene>
    <name evidence="1" type="ORF">UFOPK3402_01206</name>
</gene>
<sequence>MTEVTMSDAERDALVSIVVRGMARGEASAEQQALADASLMLIKGPIMMPLPAGTAIVSSMLCLAPEAPERERLTSTFHRFLPINRQLRDLCTAWQCRPDGSVNDHADAGYDAEIRDRLDDIDDSVGPLLKRFAEDVPRMSAYRERLTLALANLDEGDNAWFASPLIDSYHTVWMHLHQELLLTIGMSRADDEALEEQLVAGNHG</sequence>